<dbReference type="InterPro" id="IPR014509">
    <property type="entry name" value="YjdF-like"/>
</dbReference>
<name>A0A8U0HU86_9EURY</name>
<organism evidence="2 3">
    <name type="scientific">Halorussus limi</name>
    <dbReference type="NCBI Taxonomy" id="2938695"/>
    <lineage>
        <taxon>Archaea</taxon>
        <taxon>Methanobacteriati</taxon>
        <taxon>Methanobacteriota</taxon>
        <taxon>Stenosarchaea group</taxon>
        <taxon>Halobacteria</taxon>
        <taxon>Halobacteriales</taxon>
        <taxon>Haladaptataceae</taxon>
        <taxon>Halorussus</taxon>
    </lineage>
</organism>
<feature type="transmembrane region" description="Helical" evidence="1">
    <location>
        <begin position="183"/>
        <end position="202"/>
    </location>
</feature>
<dbReference type="Proteomes" id="UP000830729">
    <property type="component" value="Chromosome"/>
</dbReference>
<dbReference type="EMBL" id="CP096659">
    <property type="protein sequence ID" value="UPV74331.1"/>
    <property type="molecule type" value="Genomic_DNA"/>
</dbReference>
<feature type="transmembrane region" description="Helical" evidence="1">
    <location>
        <begin position="40"/>
        <end position="57"/>
    </location>
</feature>
<evidence type="ECO:0000313" key="3">
    <source>
        <dbReference type="Proteomes" id="UP000830729"/>
    </source>
</evidence>
<sequence>MRVRDRLHISERRQTQVTRAMEVGLVVVLLAGLYRRNVGVVVNSAIALAVTFLPAMLERDYDIPMDAGLTLWITAAVFLHAVGTLGPYQSGMTVMGVAWDNVTHTLSSSLVAAIGYATTRALDEHTEDIYFPPRFTFVFILLFVLAFGVVWEVIEFAVAGAASIIGSDSVLTQYGLEDTIRDLMFDTVGGVLVAVWGTAYLSDVVGALTDRLDGRGRTE</sequence>
<keyword evidence="1" id="KW-1133">Transmembrane helix</keyword>
<evidence type="ECO:0000313" key="2">
    <source>
        <dbReference type="EMBL" id="UPV74331.1"/>
    </source>
</evidence>
<dbReference type="Pfam" id="PF09997">
    <property type="entry name" value="DUF2238"/>
    <property type="match status" value="1"/>
</dbReference>
<feature type="transmembrane region" description="Helical" evidence="1">
    <location>
        <begin position="69"/>
        <end position="89"/>
    </location>
</feature>
<keyword evidence="3" id="KW-1185">Reference proteome</keyword>
<dbReference type="GeneID" id="72187045"/>
<evidence type="ECO:0008006" key="4">
    <source>
        <dbReference type="Google" id="ProtNLM"/>
    </source>
</evidence>
<keyword evidence="1" id="KW-0472">Membrane</keyword>
<dbReference type="KEGG" id="halx:M0R89_17560"/>
<protein>
    <recommendedName>
        <fullName evidence="4">DUF2238 domain-containing protein</fullName>
    </recommendedName>
</protein>
<dbReference type="RefSeq" id="WP_248650377.1">
    <property type="nucleotide sequence ID" value="NZ_CP096659.1"/>
</dbReference>
<dbReference type="AlphaFoldDB" id="A0A8U0HU86"/>
<proteinExistence type="predicted"/>
<reference evidence="2 3" key="1">
    <citation type="submission" date="2022-04" db="EMBL/GenBank/DDBJ databases">
        <title>Diverse halophilic archaea isolated from saline environments.</title>
        <authorList>
            <person name="Cui H.-L."/>
        </authorList>
    </citation>
    <scope>NUCLEOTIDE SEQUENCE [LARGE SCALE GENOMIC DNA]</scope>
    <source>
        <strain evidence="2 3">XZYJT49</strain>
    </source>
</reference>
<evidence type="ECO:0000256" key="1">
    <source>
        <dbReference type="SAM" id="Phobius"/>
    </source>
</evidence>
<feature type="transmembrane region" description="Helical" evidence="1">
    <location>
        <begin position="131"/>
        <end position="150"/>
    </location>
</feature>
<keyword evidence="1" id="KW-0812">Transmembrane</keyword>
<accession>A0A8U0HU86</accession>
<gene>
    <name evidence="2" type="ORF">M0R89_17560</name>
</gene>